<organism evidence="3 4">
    <name type="scientific">Vitis vinifera</name>
    <name type="common">Grape</name>
    <dbReference type="NCBI Taxonomy" id="29760"/>
    <lineage>
        <taxon>Eukaryota</taxon>
        <taxon>Viridiplantae</taxon>
        <taxon>Streptophyta</taxon>
        <taxon>Embryophyta</taxon>
        <taxon>Tracheophyta</taxon>
        <taxon>Spermatophyta</taxon>
        <taxon>Magnoliopsida</taxon>
        <taxon>eudicotyledons</taxon>
        <taxon>Gunneridae</taxon>
        <taxon>Pentapetalae</taxon>
        <taxon>rosids</taxon>
        <taxon>Vitales</taxon>
        <taxon>Vitaceae</taxon>
        <taxon>Viteae</taxon>
        <taxon>Vitis</taxon>
    </lineage>
</organism>
<accession>A0ABY9D7W5</accession>
<keyword evidence="2" id="KW-1133">Transmembrane helix</keyword>
<keyword evidence="2" id="KW-0472">Membrane</keyword>
<dbReference type="PANTHER" id="PTHR35317:SF31">
    <property type="entry name" value="DUF4219 DOMAIN-CONTAINING PROTEIN"/>
    <property type="match status" value="1"/>
</dbReference>
<keyword evidence="2" id="KW-0812">Transmembrane</keyword>
<sequence>MREFEMQKMEEIEAVKDYTDRMLILANNIKMLREEFSDIRVVEKILVTLPERFESKISSLEESKDLSIITLAELINVLQAQEQRRAYRKDETIERAFQVKEADQAQGGNKEKKQWSKKNSKKGESNNNGGSKGNHPLCPYCKKTSYLKKKCWFKPKFSAGHANNWGIWRGCVKTNNKKNTKLKQWINTRRSNFLLHLVFLVAVQVMIGL</sequence>
<keyword evidence="4" id="KW-1185">Reference proteome</keyword>
<protein>
    <recommendedName>
        <fullName evidence="5">Retrovirus-related Pol polyprotein from transposon TNT 1-94</fullName>
    </recommendedName>
</protein>
<dbReference type="Proteomes" id="UP001227230">
    <property type="component" value="Chromosome 14"/>
</dbReference>
<name>A0ABY9D7W5_VITVI</name>
<proteinExistence type="predicted"/>
<gene>
    <name evidence="3" type="ORF">VitviT2T_021221</name>
</gene>
<feature type="transmembrane region" description="Helical" evidence="2">
    <location>
        <begin position="191"/>
        <end position="207"/>
    </location>
</feature>
<evidence type="ECO:0000256" key="1">
    <source>
        <dbReference type="SAM" id="MobiDB-lite"/>
    </source>
</evidence>
<reference evidence="3 4" key="1">
    <citation type="journal article" date="2023" name="Hortic Res">
        <title>The complete reference genome for grapevine (Vitis vinifera L.) genetics and breeding.</title>
        <authorList>
            <person name="Shi X."/>
            <person name="Cao S."/>
            <person name="Wang X."/>
            <person name="Huang S."/>
            <person name="Wang Y."/>
            <person name="Liu Z."/>
            <person name="Liu W."/>
            <person name="Leng X."/>
            <person name="Peng Y."/>
            <person name="Wang N."/>
            <person name="Wang Y."/>
            <person name="Ma Z."/>
            <person name="Xu X."/>
            <person name="Zhang F."/>
            <person name="Xue H."/>
            <person name="Zhong H."/>
            <person name="Wang Y."/>
            <person name="Zhang K."/>
            <person name="Velt A."/>
            <person name="Avia K."/>
            <person name="Holtgrawe D."/>
            <person name="Grimplet J."/>
            <person name="Matus J.T."/>
            <person name="Ware D."/>
            <person name="Wu X."/>
            <person name="Wang H."/>
            <person name="Liu C."/>
            <person name="Fang Y."/>
            <person name="Rustenholz C."/>
            <person name="Cheng Z."/>
            <person name="Xiao H."/>
            <person name="Zhou Y."/>
        </authorList>
    </citation>
    <scope>NUCLEOTIDE SEQUENCE [LARGE SCALE GENOMIC DNA]</scope>
    <source>
        <strain evidence="4">cv. Pinot noir / PN40024</strain>
        <tissue evidence="3">Leaf</tissue>
    </source>
</reference>
<evidence type="ECO:0008006" key="5">
    <source>
        <dbReference type="Google" id="ProtNLM"/>
    </source>
</evidence>
<dbReference type="Pfam" id="PF14223">
    <property type="entry name" value="Retrotran_gag_2"/>
    <property type="match status" value="1"/>
</dbReference>
<feature type="compositionally biased region" description="Basic and acidic residues" evidence="1">
    <location>
        <begin position="98"/>
        <end position="114"/>
    </location>
</feature>
<dbReference type="PANTHER" id="PTHR35317">
    <property type="entry name" value="OS04G0629600 PROTEIN"/>
    <property type="match status" value="1"/>
</dbReference>
<dbReference type="EMBL" id="CP126661">
    <property type="protein sequence ID" value="WKA03089.1"/>
    <property type="molecule type" value="Genomic_DNA"/>
</dbReference>
<feature type="region of interest" description="Disordered" evidence="1">
    <location>
        <begin position="98"/>
        <end position="134"/>
    </location>
</feature>
<evidence type="ECO:0000313" key="3">
    <source>
        <dbReference type="EMBL" id="WKA03089.1"/>
    </source>
</evidence>
<evidence type="ECO:0000256" key="2">
    <source>
        <dbReference type="SAM" id="Phobius"/>
    </source>
</evidence>
<evidence type="ECO:0000313" key="4">
    <source>
        <dbReference type="Proteomes" id="UP001227230"/>
    </source>
</evidence>